<dbReference type="EMBL" id="FMUB01000011">
    <property type="protein sequence ID" value="SCX29824.1"/>
    <property type="molecule type" value="Genomic_DNA"/>
</dbReference>
<evidence type="ECO:0000256" key="1">
    <source>
        <dbReference type="SAM" id="Phobius"/>
    </source>
</evidence>
<name>A0A1G4WUF3_9MYCO</name>
<protein>
    <submittedName>
        <fullName evidence="2">Uncharacterized protein</fullName>
    </submittedName>
</protein>
<accession>A0A1G4WUF3</accession>
<dbReference type="InterPro" id="IPR050010">
    <property type="entry name" value="ETEC_3214_dom"/>
</dbReference>
<evidence type="ECO:0000313" key="3">
    <source>
        <dbReference type="Proteomes" id="UP000199707"/>
    </source>
</evidence>
<reference evidence="3" key="1">
    <citation type="submission" date="2016-10" db="EMBL/GenBank/DDBJ databases">
        <authorList>
            <person name="Varghese N."/>
            <person name="Submissions S."/>
        </authorList>
    </citation>
    <scope>NUCLEOTIDE SEQUENCE [LARGE SCALE GENOMIC DNA]</scope>
    <source>
        <strain evidence="3">UNC267MFSha1.1M11</strain>
    </source>
</reference>
<dbReference type="NCBIfam" id="NF043066">
    <property type="entry name" value="ETEC_3214_dom"/>
    <property type="match status" value="1"/>
</dbReference>
<evidence type="ECO:0000313" key="2">
    <source>
        <dbReference type="EMBL" id="SCX29824.1"/>
    </source>
</evidence>
<gene>
    <name evidence="2" type="ORF">SAMN02799620_04916</name>
</gene>
<keyword evidence="1" id="KW-0812">Transmembrane</keyword>
<keyword evidence="1" id="KW-1133">Transmembrane helix</keyword>
<feature type="transmembrane region" description="Helical" evidence="1">
    <location>
        <begin position="24"/>
        <end position="46"/>
    </location>
</feature>
<keyword evidence="1" id="KW-0472">Membrane</keyword>
<organism evidence="2 3">
    <name type="scientific">Mycolicibacterium fluoranthenivorans</name>
    <dbReference type="NCBI Taxonomy" id="258505"/>
    <lineage>
        <taxon>Bacteria</taxon>
        <taxon>Bacillati</taxon>
        <taxon>Actinomycetota</taxon>
        <taxon>Actinomycetes</taxon>
        <taxon>Mycobacteriales</taxon>
        <taxon>Mycobacteriaceae</taxon>
        <taxon>Mycolicibacterium</taxon>
    </lineage>
</organism>
<dbReference type="RefSeq" id="WP_090362513.1">
    <property type="nucleotide sequence ID" value="NZ_FMUB01000011.1"/>
</dbReference>
<dbReference type="AlphaFoldDB" id="A0A1G4WUF3"/>
<proteinExistence type="predicted"/>
<dbReference type="Proteomes" id="UP000199707">
    <property type="component" value="Unassembled WGS sequence"/>
</dbReference>
<sequence length="292" mass="33113">MWGIHPSDWLHWFGALDWSHLDNVVSSLVGVLGLTGIAWATVRFVLNPLASRLGRRRAQAKLLDQLACGSSVAFVESLFGPAQFITRRDDLEYRTYHLHGAWVMVDVKGDEVMSFSITITKRRMHYNTERHTFGFLKLNLGKDTFGDHGIGYEGERLWIGAYRNGYLRMYYFMRSGAYQNYFVSYNMSGVGQMSIDTQQHSANSGKYAQDNPAEAIQSEPGLEAKGITANTLTVVHPEMPLDEYISSDILGPDEAHVQRATAIKPPNNQSVRGRLRYRWYQIKQQAKAMIGR</sequence>